<dbReference type="GO" id="GO:0005524">
    <property type="term" value="F:ATP binding"/>
    <property type="evidence" value="ECO:0007669"/>
    <property type="project" value="UniProtKB-KW"/>
</dbReference>
<comment type="catalytic activity">
    <reaction evidence="1">
        <text>ATP + protein L-histidine = ADP + protein N-phospho-L-histidine.</text>
        <dbReference type="EC" id="2.7.13.3"/>
    </reaction>
</comment>
<sequence>MWNMTGKTMATGETTATGEMTDAGPHPSVRSRQSPWQLLQGSPLRYLTSSDPWRAVAYTAMTLVLGCLLFVGYIVIVLLPLAPAWSNLLGKVDRQRIRLLRLPEITDPHTLAVGNLPTRMGVRLGEAATWREVVYSLVLAVFAPLAGVGFMMGGAFVVVFAFAPALAGHGETINLGPWAVDSAGEAWWMVPIALPIVVLGLYLCGVAAAITASIAIWLLGPREEELAAKIEALQSSRGVLVGSFEAERQRIERDLHDGPQQDLVGAAMQLGELAQTNGDPDIRSDVEAAQARVERALASLRATVRGVHPKVLGDFGLEAACAELGDPIVVRVVPSVGWVPGRRLATDIERALYYTASEAVTNAVKHGRASTVTIELSDVVGVVTMVVTDDGVGGADPALGSGLAGLIERANALGAVLAVDSPRGGPTVLRWTGRVEQ</sequence>
<keyword evidence="10" id="KW-0472">Membrane</keyword>
<evidence type="ECO:0000256" key="10">
    <source>
        <dbReference type="SAM" id="Phobius"/>
    </source>
</evidence>
<keyword evidence="10" id="KW-1133">Transmembrane helix</keyword>
<evidence type="ECO:0000256" key="4">
    <source>
        <dbReference type="ARBA" id="ARBA00022679"/>
    </source>
</evidence>
<dbReference type="Gene3D" id="1.20.5.1930">
    <property type="match status" value="1"/>
</dbReference>
<dbReference type="PANTHER" id="PTHR24421:SF10">
    <property type="entry name" value="NITRATE_NITRITE SENSOR PROTEIN NARQ"/>
    <property type="match status" value="1"/>
</dbReference>
<keyword evidence="8" id="KW-0902">Two-component regulatory system</keyword>
<evidence type="ECO:0000256" key="6">
    <source>
        <dbReference type="ARBA" id="ARBA00022777"/>
    </source>
</evidence>
<evidence type="ECO:0000256" key="3">
    <source>
        <dbReference type="ARBA" id="ARBA00022553"/>
    </source>
</evidence>
<feature type="region of interest" description="Disordered" evidence="9">
    <location>
        <begin position="1"/>
        <end position="34"/>
    </location>
</feature>
<dbReference type="EMBL" id="CP128986">
    <property type="protein sequence ID" value="WOC14446.1"/>
    <property type="molecule type" value="Genomic_DNA"/>
</dbReference>
<dbReference type="InterPro" id="IPR011712">
    <property type="entry name" value="Sig_transdc_His_kin_sub3_dim/P"/>
</dbReference>
<evidence type="ECO:0000256" key="7">
    <source>
        <dbReference type="ARBA" id="ARBA00022840"/>
    </source>
</evidence>
<dbReference type="GO" id="GO:0016020">
    <property type="term" value="C:membrane"/>
    <property type="evidence" value="ECO:0007669"/>
    <property type="project" value="InterPro"/>
</dbReference>
<dbReference type="GO" id="GO:0000155">
    <property type="term" value="F:phosphorelay sensor kinase activity"/>
    <property type="evidence" value="ECO:0007669"/>
    <property type="project" value="InterPro"/>
</dbReference>
<dbReference type="InterPro" id="IPR025828">
    <property type="entry name" value="Put_sensor_dom"/>
</dbReference>
<dbReference type="InterPro" id="IPR036890">
    <property type="entry name" value="HATPase_C_sf"/>
</dbReference>
<dbReference type="Pfam" id="PF13796">
    <property type="entry name" value="Sensor"/>
    <property type="match status" value="1"/>
</dbReference>
<protein>
    <recommendedName>
        <fullName evidence="2">histidine kinase</fullName>
        <ecNumber evidence="2">2.7.13.3</ecNumber>
    </recommendedName>
</protein>
<feature type="compositionally biased region" description="Low complexity" evidence="9">
    <location>
        <begin position="1"/>
        <end position="21"/>
    </location>
</feature>
<gene>
    <name evidence="12" type="ORF">MP11Mi_35680</name>
</gene>
<evidence type="ECO:0000313" key="12">
    <source>
        <dbReference type="EMBL" id="WOC14446.1"/>
    </source>
</evidence>
<evidence type="ECO:0000259" key="11">
    <source>
        <dbReference type="SMART" id="SM00387"/>
    </source>
</evidence>
<evidence type="ECO:0000256" key="8">
    <source>
        <dbReference type="ARBA" id="ARBA00023012"/>
    </source>
</evidence>
<organism evidence="12">
    <name type="scientific">Gordonia sp. MP11Mi</name>
    <dbReference type="NCBI Taxonomy" id="3022769"/>
    <lineage>
        <taxon>Bacteria</taxon>
        <taxon>Bacillati</taxon>
        <taxon>Actinomycetota</taxon>
        <taxon>Actinomycetes</taxon>
        <taxon>Mycobacteriales</taxon>
        <taxon>Gordoniaceae</taxon>
        <taxon>Gordonia</taxon>
    </lineage>
</organism>
<feature type="domain" description="Histidine kinase/HSP90-like ATPase" evidence="11">
    <location>
        <begin position="347"/>
        <end position="437"/>
    </location>
</feature>
<dbReference type="PANTHER" id="PTHR24421">
    <property type="entry name" value="NITRATE/NITRITE SENSOR PROTEIN NARX-RELATED"/>
    <property type="match status" value="1"/>
</dbReference>
<feature type="transmembrane region" description="Helical" evidence="10">
    <location>
        <begin position="133"/>
        <end position="166"/>
    </location>
</feature>
<reference evidence="12" key="1">
    <citation type="submission" date="2023-06" db="EMBL/GenBank/DDBJ databases">
        <title>Gordonia sp. nov. and Pseudochrobactrum sp. nov., two species isolated from the burying beetle Nicrophorus vespilloides.</title>
        <authorList>
            <person name="Poehlein A."/>
            <person name="Guzman J."/>
            <person name="Daniel R."/>
            <person name="Vilcinskas A."/>
        </authorList>
    </citation>
    <scope>NUCLEOTIDE SEQUENCE</scope>
    <source>
        <strain evidence="12">MP11Mi</strain>
    </source>
</reference>
<name>A0AA97D0I6_9ACTN</name>
<dbReference type="InterPro" id="IPR050482">
    <property type="entry name" value="Sensor_HK_TwoCompSys"/>
</dbReference>
<dbReference type="InterPro" id="IPR003594">
    <property type="entry name" value="HATPase_dom"/>
</dbReference>
<dbReference type="AlphaFoldDB" id="A0AA97D0I6"/>
<feature type="transmembrane region" description="Helical" evidence="10">
    <location>
        <begin position="55"/>
        <end position="81"/>
    </location>
</feature>
<dbReference type="Gene3D" id="3.30.565.10">
    <property type="entry name" value="Histidine kinase-like ATPase, C-terminal domain"/>
    <property type="match status" value="1"/>
</dbReference>
<evidence type="ECO:0000256" key="9">
    <source>
        <dbReference type="SAM" id="MobiDB-lite"/>
    </source>
</evidence>
<dbReference type="SUPFAM" id="SSF55874">
    <property type="entry name" value="ATPase domain of HSP90 chaperone/DNA topoisomerase II/histidine kinase"/>
    <property type="match status" value="1"/>
</dbReference>
<dbReference type="CDD" id="cd16917">
    <property type="entry name" value="HATPase_UhpB-NarQ-NarX-like"/>
    <property type="match status" value="1"/>
</dbReference>
<keyword evidence="4" id="KW-0808">Transferase</keyword>
<evidence type="ECO:0000256" key="2">
    <source>
        <dbReference type="ARBA" id="ARBA00012438"/>
    </source>
</evidence>
<feature type="transmembrane region" description="Helical" evidence="10">
    <location>
        <begin position="186"/>
        <end position="219"/>
    </location>
</feature>
<dbReference type="EC" id="2.7.13.3" evidence="2"/>
<accession>A0AA97D0I6</accession>
<keyword evidence="7" id="KW-0067">ATP-binding</keyword>
<evidence type="ECO:0000256" key="1">
    <source>
        <dbReference type="ARBA" id="ARBA00000085"/>
    </source>
</evidence>
<evidence type="ECO:0000256" key="5">
    <source>
        <dbReference type="ARBA" id="ARBA00022741"/>
    </source>
</evidence>
<dbReference type="Pfam" id="PF07730">
    <property type="entry name" value="HisKA_3"/>
    <property type="match status" value="1"/>
</dbReference>
<proteinExistence type="predicted"/>
<keyword evidence="10" id="KW-0812">Transmembrane</keyword>
<keyword evidence="3" id="KW-0597">Phosphoprotein</keyword>
<keyword evidence="6" id="KW-0418">Kinase</keyword>
<dbReference type="SMART" id="SM00387">
    <property type="entry name" value="HATPase_c"/>
    <property type="match status" value="1"/>
</dbReference>
<keyword evidence="5" id="KW-0547">Nucleotide-binding</keyword>
<dbReference type="GO" id="GO:0046983">
    <property type="term" value="F:protein dimerization activity"/>
    <property type="evidence" value="ECO:0007669"/>
    <property type="project" value="InterPro"/>
</dbReference>